<proteinExistence type="predicted"/>
<organism evidence="2 3">
    <name type="scientific">Eragrostis curvula</name>
    <name type="common">weeping love grass</name>
    <dbReference type="NCBI Taxonomy" id="38414"/>
    <lineage>
        <taxon>Eukaryota</taxon>
        <taxon>Viridiplantae</taxon>
        <taxon>Streptophyta</taxon>
        <taxon>Embryophyta</taxon>
        <taxon>Tracheophyta</taxon>
        <taxon>Spermatophyta</taxon>
        <taxon>Magnoliopsida</taxon>
        <taxon>Liliopsida</taxon>
        <taxon>Poales</taxon>
        <taxon>Poaceae</taxon>
        <taxon>PACMAD clade</taxon>
        <taxon>Chloridoideae</taxon>
        <taxon>Eragrostideae</taxon>
        <taxon>Eragrostidinae</taxon>
        <taxon>Eragrostis</taxon>
    </lineage>
</organism>
<dbReference type="Proteomes" id="UP000324897">
    <property type="component" value="Unassembled WGS sequence"/>
</dbReference>
<dbReference type="EMBL" id="RWGY01001041">
    <property type="protein sequence ID" value="TVT97287.1"/>
    <property type="molecule type" value="Genomic_DNA"/>
</dbReference>
<feature type="compositionally biased region" description="Pro residues" evidence="1">
    <location>
        <begin position="83"/>
        <end position="96"/>
    </location>
</feature>
<comment type="caution">
    <text evidence="2">The sequence shown here is derived from an EMBL/GenBank/DDBJ whole genome shotgun (WGS) entry which is preliminary data.</text>
</comment>
<protein>
    <submittedName>
        <fullName evidence="2">Uncharacterized protein</fullName>
    </submittedName>
</protein>
<keyword evidence="3" id="KW-1185">Reference proteome</keyword>
<name>A0A5J9SDA1_9POAL</name>
<dbReference type="Gramene" id="TVT97287">
    <property type="protein sequence ID" value="TVT97287"/>
    <property type="gene ID" value="EJB05_57476"/>
</dbReference>
<gene>
    <name evidence="2" type="ORF">EJB05_57476</name>
</gene>
<accession>A0A5J9SDA1</accession>
<sequence length="96" mass="10437">MGITNGPLFDGRKRRAIRFGAQPPIRIPRNRVTPHNPGPTRHPNEPSARPHLVSASFLPPLPLPASPIQPEPTNQPPLRRARPMPPPPSPPPTPSA</sequence>
<feature type="region of interest" description="Disordered" evidence="1">
    <location>
        <begin position="1"/>
        <end position="96"/>
    </location>
</feature>
<evidence type="ECO:0000256" key="1">
    <source>
        <dbReference type="SAM" id="MobiDB-lite"/>
    </source>
</evidence>
<dbReference type="AlphaFoldDB" id="A0A5J9SDA1"/>
<evidence type="ECO:0000313" key="3">
    <source>
        <dbReference type="Proteomes" id="UP000324897"/>
    </source>
</evidence>
<feature type="compositionally biased region" description="Pro residues" evidence="1">
    <location>
        <begin position="59"/>
        <end position="75"/>
    </location>
</feature>
<feature type="non-terminal residue" evidence="2">
    <location>
        <position position="1"/>
    </location>
</feature>
<reference evidence="2 3" key="1">
    <citation type="journal article" date="2019" name="Sci. Rep.">
        <title>A high-quality genome of Eragrostis curvula grass provides insights into Poaceae evolution and supports new strategies to enhance forage quality.</title>
        <authorList>
            <person name="Carballo J."/>
            <person name="Santos B.A.C.M."/>
            <person name="Zappacosta D."/>
            <person name="Garbus I."/>
            <person name="Selva J.P."/>
            <person name="Gallo C.A."/>
            <person name="Diaz A."/>
            <person name="Albertini E."/>
            <person name="Caccamo M."/>
            <person name="Echenique V."/>
        </authorList>
    </citation>
    <scope>NUCLEOTIDE SEQUENCE [LARGE SCALE GENOMIC DNA]</scope>
    <source>
        <strain evidence="3">cv. Victoria</strain>
        <tissue evidence="2">Leaf</tissue>
    </source>
</reference>
<evidence type="ECO:0000313" key="2">
    <source>
        <dbReference type="EMBL" id="TVT97287.1"/>
    </source>
</evidence>